<feature type="non-terminal residue" evidence="3">
    <location>
        <position position="312"/>
    </location>
</feature>
<dbReference type="PaxDb" id="121845-A0A1S3DP38"/>
<evidence type="ECO:0000313" key="3">
    <source>
        <dbReference type="RefSeq" id="XP_008484795.1"/>
    </source>
</evidence>
<gene>
    <name evidence="3" type="primary">LOC103521462</name>
</gene>
<dbReference type="STRING" id="121845.A0A1S3DP38"/>
<accession>A0A1S3DP38</accession>
<organism evidence="2 3">
    <name type="scientific">Diaphorina citri</name>
    <name type="common">Asian citrus psyllid</name>
    <dbReference type="NCBI Taxonomy" id="121845"/>
    <lineage>
        <taxon>Eukaryota</taxon>
        <taxon>Metazoa</taxon>
        <taxon>Ecdysozoa</taxon>
        <taxon>Arthropoda</taxon>
        <taxon>Hexapoda</taxon>
        <taxon>Insecta</taxon>
        <taxon>Pterygota</taxon>
        <taxon>Neoptera</taxon>
        <taxon>Paraneoptera</taxon>
        <taxon>Hemiptera</taxon>
        <taxon>Sternorrhyncha</taxon>
        <taxon>Psylloidea</taxon>
        <taxon>Psyllidae</taxon>
        <taxon>Diaphorininae</taxon>
        <taxon>Diaphorina</taxon>
    </lineage>
</organism>
<name>A0A1S3DP38_DIACI</name>
<dbReference type="Proteomes" id="UP000079169">
    <property type="component" value="Unplaced"/>
</dbReference>
<dbReference type="RefSeq" id="XP_008484795.1">
    <property type="nucleotide sequence ID" value="XM_008486573.1"/>
</dbReference>
<protein>
    <submittedName>
        <fullName evidence="3">Uncharacterized protein LOC103521462</fullName>
    </submittedName>
</protein>
<evidence type="ECO:0000313" key="2">
    <source>
        <dbReference type="Proteomes" id="UP000079169"/>
    </source>
</evidence>
<feature type="compositionally biased region" description="Basic and acidic residues" evidence="1">
    <location>
        <begin position="23"/>
        <end position="35"/>
    </location>
</feature>
<keyword evidence="2" id="KW-1185">Reference proteome</keyword>
<sequence>MTLLHGGDEEPELENTPLLEPNQTREEVEVIRDQNHSQPPVHVEPEQEVDQDIESIFNTLYVKYKDVEPKSRQTVPRVRYDRMTETKVEQVDQFLKIKIRIFHSLEHINLVVYVAALTVCALLNIKAPDEHSTSQPSRNVKPNWQIRLEKKIAFYRSDLTKLFNWKANKSKKYIPLLWKYGMNPKHHHFNHKFTYVTDNLKQKIAAFSQRLRRYNKSFKRTSENKMFCRNEKQFYQKLERPANPMYDGLPNKEEVVNYWKTLWSNTTEHKKDSSWIEDERLNYDHVNPMTSSDVTLDDIQHVVKRLHNWKSP</sequence>
<evidence type="ECO:0000256" key="1">
    <source>
        <dbReference type="SAM" id="MobiDB-lite"/>
    </source>
</evidence>
<dbReference type="KEGG" id="dci:103521462"/>
<reference evidence="3" key="1">
    <citation type="submission" date="2025-08" db="UniProtKB">
        <authorList>
            <consortium name="RefSeq"/>
        </authorList>
    </citation>
    <scope>IDENTIFICATION</scope>
</reference>
<feature type="region of interest" description="Disordered" evidence="1">
    <location>
        <begin position="1"/>
        <end position="48"/>
    </location>
</feature>
<dbReference type="GeneID" id="103521462"/>
<proteinExistence type="predicted"/>
<dbReference type="AlphaFoldDB" id="A0A1S3DP38"/>